<gene>
    <name evidence="3" type="ORF">B0H16DRAFT_1479214</name>
</gene>
<protein>
    <submittedName>
        <fullName evidence="3">Uncharacterized protein</fullName>
    </submittedName>
</protein>
<keyword evidence="2" id="KW-0732">Signal</keyword>
<evidence type="ECO:0000256" key="1">
    <source>
        <dbReference type="SAM" id="MobiDB-lite"/>
    </source>
</evidence>
<keyword evidence="4" id="KW-1185">Reference proteome</keyword>
<sequence>MWTAWMAAFKVAVLLRVEGGNVRGGGGSGLSEVGRMRFELLPLATAVFGVNNSFCKPHWLWQKVAPEKCQALELRAINLREVDGEKALKRGELLPHARAVYIKHIKKMFCCTQTIATLILRLGDDLKALVYGSEGVARALKWSEEEIHMMSHALGTNWNSHHKKKHNGTKAHTLLLIVGQRSIKVVVEGGKGPQNMDVVDLEKSVAGFNRSSFLCNSQLPMDVEDMANISSMGDLKNAQSAEVVSCKLYALFDRGHKLGSQNLVNLILEDDKTVRQNRPFQVQQRECWCEQEWDSLLYTTVWQQLFSWTNIKLSCLASAKQTPSFCWSDFQSAPGLLKKLQSSSRPSTAMAPTGTVDCRGKPGTSISRFGEGEWEENLRASTSKPMGNNGKGRTFWTMLCGMGYQTHWCLVAENTKIEAWNFKFNTSVENYIKAQRRTLTKHQQLVEEEDTQRNQKLEADLEKKIRSKNRL</sequence>
<feature type="compositionally biased region" description="Basic and acidic residues" evidence="1">
    <location>
        <begin position="451"/>
        <end position="464"/>
    </location>
</feature>
<accession>A0AAD7MDU6</accession>
<feature type="chain" id="PRO_5042160791" evidence="2">
    <location>
        <begin position="20"/>
        <end position="471"/>
    </location>
</feature>
<name>A0AAD7MDU6_9AGAR</name>
<evidence type="ECO:0000313" key="4">
    <source>
        <dbReference type="Proteomes" id="UP001215598"/>
    </source>
</evidence>
<reference evidence="3" key="1">
    <citation type="submission" date="2023-03" db="EMBL/GenBank/DDBJ databases">
        <title>Massive genome expansion in bonnet fungi (Mycena s.s.) driven by repeated elements and novel gene families across ecological guilds.</title>
        <authorList>
            <consortium name="Lawrence Berkeley National Laboratory"/>
            <person name="Harder C.B."/>
            <person name="Miyauchi S."/>
            <person name="Viragh M."/>
            <person name="Kuo A."/>
            <person name="Thoen E."/>
            <person name="Andreopoulos B."/>
            <person name="Lu D."/>
            <person name="Skrede I."/>
            <person name="Drula E."/>
            <person name="Henrissat B."/>
            <person name="Morin E."/>
            <person name="Kohler A."/>
            <person name="Barry K."/>
            <person name="LaButti K."/>
            <person name="Morin E."/>
            <person name="Salamov A."/>
            <person name="Lipzen A."/>
            <person name="Mereny Z."/>
            <person name="Hegedus B."/>
            <person name="Baldrian P."/>
            <person name="Stursova M."/>
            <person name="Weitz H."/>
            <person name="Taylor A."/>
            <person name="Grigoriev I.V."/>
            <person name="Nagy L.G."/>
            <person name="Martin F."/>
            <person name="Kauserud H."/>
        </authorList>
    </citation>
    <scope>NUCLEOTIDE SEQUENCE</scope>
    <source>
        <strain evidence="3">CBHHK182m</strain>
    </source>
</reference>
<evidence type="ECO:0000313" key="3">
    <source>
        <dbReference type="EMBL" id="KAJ7712671.1"/>
    </source>
</evidence>
<dbReference type="Proteomes" id="UP001215598">
    <property type="component" value="Unassembled WGS sequence"/>
</dbReference>
<evidence type="ECO:0000256" key="2">
    <source>
        <dbReference type="SAM" id="SignalP"/>
    </source>
</evidence>
<comment type="caution">
    <text evidence="3">The sequence shown here is derived from an EMBL/GenBank/DDBJ whole genome shotgun (WGS) entry which is preliminary data.</text>
</comment>
<dbReference type="AlphaFoldDB" id="A0AAD7MDU6"/>
<proteinExistence type="predicted"/>
<organism evidence="3 4">
    <name type="scientific">Mycena metata</name>
    <dbReference type="NCBI Taxonomy" id="1033252"/>
    <lineage>
        <taxon>Eukaryota</taxon>
        <taxon>Fungi</taxon>
        <taxon>Dikarya</taxon>
        <taxon>Basidiomycota</taxon>
        <taxon>Agaricomycotina</taxon>
        <taxon>Agaricomycetes</taxon>
        <taxon>Agaricomycetidae</taxon>
        <taxon>Agaricales</taxon>
        <taxon>Marasmiineae</taxon>
        <taxon>Mycenaceae</taxon>
        <taxon>Mycena</taxon>
    </lineage>
</organism>
<feature type="region of interest" description="Disordered" evidence="1">
    <location>
        <begin position="445"/>
        <end position="471"/>
    </location>
</feature>
<dbReference type="EMBL" id="JARKIB010000360">
    <property type="protein sequence ID" value="KAJ7712671.1"/>
    <property type="molecule type" value="Genomic_DNA"/>
</dbReference>
<feature type="signal peptide" evidence="2">
    <location>
        <begin position="1"/>
        <end position="19"/>
    </location>
</feature>